<dbReference type="Gene3D" id="3.40.50.300">
    <property type="entry name" value="P-loop containing nucleotide triphosphate hydrolases"/>
    <property type="match status" value="4"/>
</dbReference>
<dbReference type="EMBL" id="CAJVPY010002720">
    <property type="protein sequence ID" value="CAG8569919.1"/>
    <property type="molecule type" value="Genomic_DNA"/>
</dbReference>
<feature type="domain" description="AIG1-type G" evidence="5">
    <location>
        <begin position="715"/>
        <end position="835"/>
    </location>
</feature>
<feature type="domain" description="AIG1-type G" evidence="5">
    <location>
        <begin position="40"/>
        <end position="211"/>
    </location>
</feature>
<keyword evidence="2" id="KW-0342">GTP-binding</keyword>
<dbReference type="PANTHER" id="PTHR10903:SF184">
    <property type="entry name" value="GTP-BINDING PROTEIN A"/>
    <property type="match status" value="1"/>
</dbReference>
<feature type="non-terminal residue" evidence="6">
    <location>
        <position position="1"/>
    </location>
</feature>
<comment type="caution">
    <text evidence="6">The sequence shown here is derived from an EMBL/GenBank/DDBJ whole genome shotgun (WGS) entry which is preliminary data.</text>
</comment>
<dbReference type="PROSITE" id="PS00675">
    <property type="entry name" value="SIGMA54_INTERACT_1"/>
    <property type="match status" value="2"/>
</dbReference>
<dbReference type="CDD" id="cd00882">
    <property type="entry name" value="Ras_like_GTPase"/>
    <property type="match status" value="2"/>
</dbReference>
<dbReference type="InterPro" id="IPR045058">
    <property type="entry name" value="GIMA/IAN/Toc"/>
</dbReference>
<feature type="domain" description="AIG1-type G" evidence="5">
    <location>
        <begin position="491"/>
        <end position="653"/>
    </location>
</feature>
<protein>
    <submittedName>
        <fullName evidence="6">25932_t:CDS:1</fullName>
    </submittedName>
</protein>
<dbReference type="InterPro" id="IPR006703">
    <property type="entry name" value="G_AIG1"/>
</dbReference>
<keyword evidence="4" id="KW-0472">Membrane</keyword>
<organism evidence="6 7">
    <name type="scientific">Dentiscutata erythropus</name>
    <dbReference type="NCBI Taxonomy" id="1348616"/>
    <lineage>
        <taxon>Eukaryota</taxon>
        <taxon>Fungi</taxon>
        <taxon>Fungi incertae sedis</taxon>
        <taxon>Mucoromycota</taxon>
        <taxon>Glomeromycotina</taxon>
        <taxon>Glomeromycetes</taxon>
        <taxon>Diversisporales</taxon>
        <taxon>Gigasporaceae</taxon>
        <taxon>Dentiscutata</taxon>
    </lineage>
</organism>
<dbReference type="Pfam" id="PF04548">
    <property type="entry name" value="AIG1"/>
    <property type="match status" value="4"/>
</dbReference>
<evidence type="ECO:0000256" key="3">
    <source>
        <dbReference type="SAM" id="MobiDB-lite"/>
    </source>
</evidence>
<dbReference type="GO" id="GO:0005525">
    <property type="term" value="F:GTP binding"/>
    <property type="evidence" value="ECO:0007669"/>
    <property type="project" value="UniProtKB-KW"/>
</dbReference>
<gene>
    <name evidence="6" type="ORF">DERYTH_LOCUS6155</name>
</gene>
<evidence type="ECO:0000256" key="4">
    <source>
        <dbReference type="SAM" id="Phobius"/>
    </source>
</evidence>
<feature type="region of interest" description="Disordered" evidence="3">
    <location>
        <begin position="429"/>
        <end position="450"/>
    </location>
</feature>
<reference evidence="6" key="1">
    <citation type="submission" date="2021-06" db="EMBL/GenBank/DDBJ databases">
        <authorList>
            <person name="Kallberg Y."/>
            <person name="Tangrot J."/>
            <person name="Rosling A."/>
        </authorList>
    </citation>
    <scope>NUCLEOTIDE SEQUENCE</scope>
    <source>
        <strain evidence="6">MA453B</strain>
    </source>
</reference>
<proteinExistence type="predicted"/>
<dbReference type="InterPro" id="IPR027417">
    <property type="entry name" value="P-loop_NTPase"/>
</dbReference>
<feature type="transmembrane region" description="Helical" evidence="4">
    <location>
        <begin position="226"/>
        <end position="244"/>
    </location>
</feature>
<dbReference type="SUPFAM" id="SSF52540">
    <property type="entry name" value="P-loop containing nucleoside triphosphate hydrolases"/>
    <property type="match status" value="4"/>
</dbReference>
<keyword evidence="4" id="KW-1133">Transmembrane helix</keyword>
<evidence type="ECO:0000256" key="1">
    <source>
        <dbReference type="ARBA" id="ARBA00022741"/>
    </source>
</evidence>
<dbReference type="OrthoDB" id="5985928at2759"/>
<dbReference type="PANTHER" id="PTHR10903">
    <property type="entry name" value="GTPASE, IMAP FAMILY MEMBER-RELATED"/>
    <property type="match status" value="1"/>
</dbReference>
<accession>A0A9N9FXK1</accession>
<sequence>MDEKVEKFDSPSIILVGREGMLAKLFKVYSTLLISYNLLGVGKSTLGNMLLKACNYENFFDPYHGAYDGDGEQEFVLVDTPGFTNEKTSSNRTWLEINKAIDNSYEHGVHAFLFRFPADRKSHLDECMKKLNNENVIIVFTKCDKEQTENSEIMKSSFADFVEKYINKIDNRWVVAPNHDIFKESSDVTTKNMNDLAKKISEIKNPWKRSKQLDSWHMKISEIKNPWHICLVVGLIFLILTISFKKKTDKFDLLVVEPAIVLLGETGSGKSTFGNYLGNGSCKFTAKKSKAPVTKNCEKCPIIIGDHTYNLIDTPGLNDPNSIKKINESIHIKFEIKEITAIIFVIKAIKLFDNQAINNKMMVLTNLDGEQIKEFTGGDKKSIERLWDITVNTTKLLKYVNYNWAIFPNPQFNEEIIVESMKNVMVDSTSDKNVEKSDSTSDKNVEKSDSSSDKNVEIFYLPSIILVGREGKLAKLFKLYSTLLISYILLGSGKSTVGNMLLKACNYETFFTPYHGAYDGDGEQEFVLVDTPGFTNEKTSSNRTWLEINKAIDNSYEHGVRAFLFVLEATADKSFHLDECMKDLNNENVIVVFTKCSKEQTESSEKMESSFPDIVKEFVKEIDNRWVVAPNHDIFKESSDDVITNNMNVLAKMISEIKNPWKRSKQLNSWHMMISEIKNPWHICLVVGLIFLILTTFPFNNNTKKFESPEVEPAIVLLGETGSGKSALGNYLGNGSCKFIVKKSRSPVTKNCEKCSIIIGGHTYNLIDTPGLNDPNSIKKINEPIRSKFEIKEIKVIIFVINPFQFESFNKTLEVIKLFDVQVINNKMAVLTKLDRELIEEFTRGDKKSIKHRQEITTNTIDLLKHINYNWAIFPNPEYKKEIIGENMKEIEKMIGTFIKIK</sequence>
<keyword evidence="1" id="KW-0547">Nucleotide-binding</keyword>
<name>A0A9N9FXK1_9GLOM</name>
<evidence type="ECO:0000259" key="5">
    <source>
        <dbReference type="Pfam" id="PF04548"/>
    </source>
</evidence>
<dbReference type="InterPro" id="IPR025662">
    <property type="entry name" value="Sigma_54_int_dom_ATP-bd_1"/>
</dbReference>
<evidence type="ECO:0000313" key="6">
    <source>
        <dbReference type="EMBL" id="CAG8569919.1"/>
    </source>
</evidence>
<keyword evidence="7" id="KW-1185">Reference proteome</keyword>
<keyword evidence="4" id="KW-0812">Transmembrane</keyword>
<evidence type="ECO:0000313" key="7">
    <source>
        <dbReference type="Proteomes" id="UP000789405"/>
    </source>
</evidence>
<feature type="domain" description="AIG1-type G" evidence="5">
    <location>
        <begin position="260"/>
        <end position="355"/>
    </location>
</feature>
<dbReference type="Proteomes" id="UP000789405">
    <property type="component" value="Unassembled WGS sequence"/>
</dbReference>
<evidence type="ECO:0000256" key="2">
    <source>
        <dbReference type="ARBA" id="ARBA00023134"/>
    </source>
</evidence>
<dbReference type="AlphaFoldDB" id="A0A9N9FXK1"/>